<accession>A0A0L8HE00</accession>
<sequence>MCVYVCVIEIMLACPLPCLLEPCSAFTHFKVKAALQSRCKCINVLCSSSAILE</sequence>
<dbReference type="AlphaFoldDB" id="A0A0L8HE00"/>
<gene>
    <name evidence="2" type="ORF">OCBIM_22016925mg</name>
</gene>
<evidence type="ECO:0000256" key="1">
    <source>
        <dbReference type="SAM" id="SignalP"/>
    </source>
</evidence>
<feature type="chain" id="PRO_5005583693" evidence="1">
    <location>
        <begin position="26"/>
        <end position="53"/>
    </location>
</feature>
<reference evidence="2" key="1">
    <citation type="submission" date="2015-07" db="EMBL/GenBank/DDBJ databases">
        <title>MeaNS - Measles Nucleotide Surveillance Program.</title>
        <authorList>
            <person name="Tran T."/>
            <person name="Druce J."/>
        </authorList>
    </citation>
    <scope>NUCLEOTIDE SEQUENCE</scope>
    <source>
        <strain evidence="2">UCB-OBI-ISO-001</strain>
        <tissue evidence="2">Gonad</tissue>
    </source>
</reference>
<name>A0A0L8HE00_OCTBM</name>
<evidence type="ECO:0000313" key="2">
    <source>
        <dbReference type="EMBL" id="KOF87392.1"/>
    </source>
</evidence>
<keyword evidence="1" id="KW-0732">Signal</keyword>
<feature type="signal peptide" evidence="1">
    <location>
        <begin position="1"/>
        <end position="25"/>
    </location>
</feature>
<proteinExistence type="predicted"/>
<protein>
    <submittedName>
        <fullName evidence="2">Uncharacterized protein</fullName>
    </submittedName>
</protein>
<organism evidence="2">
    <name type="scientific">Octopus bimaculoides</name>
    <name type="common">California two-spotted octopus</name>
    <dbReference type="NCBI Taxonomy" id="37653"/>
    <lineage>
        <taxon>Eukaryota</taxon>
        <taxon>Metazoa</taxon>
        <taxon>Spiralia</taxon>
        <taxon>Lophotrochozoa</taxon>
        <taxon>Mollusca</taxon>
        <taxon>Cephalopoda</taxon>
        <taxon>Coleoidea</taxon>
        <taxon>Octopodiformes</taxon>
        <taxon>Octopoda</taxon>
        <taxon>Incirrata</taxon>
        <taxon>Octopodidae</taxon>
        <taxon>Octopus</taxon>
    </lineage>
</organism>
<dbReference type="EMBL" id="KQ418423">
    <property type="protein sequence ID" value="KOF87392.1"/>
    <property type="molecule type" value="Genomic_DNA"/>
</dbReference>